<dbReference type="InterPro" id="IPR036249">
    <property type="entry name" value="Thioredoxin-like_sf"/>
</dbReference>
<dbReference type="Gene3D" id="3.40.30.10">
    <property type="entry name" value="Glutaredoxin"/>
    <property type="match status" value="1"/>
</dbReference>
<organism evidence="2">
    <name type="scientific">Thermohahella caldifontis</name>
    <dbReference type="NCBI Taxonomy" id="3142973"/>
    <lineage>
        <taxon>Bacteria</taxon>
        <taxon>Pseudomonadati</taxon>
        <taxon>Pseudomonadota</taxon>
        <taxon>Gammaproteobacteria</taxon>
        <taxon>Oceanospirillales</taxon>
        <taxon>Hahellaceae</taxon>
        <taxon>Thermohahella</taxon>
    </lineage>
</organism>
<accession>A0AB39USP6</accession>
<dbReference type="SUPFAM" id="SSF52833">
    <property type="entry name" value="Thioredoxin-like"/>
    <property type="match status" value="1"/>
</dbReference>
<gene>
    <name evidence="2" type="ORF">AAIA72_10240</name>
</gene>
<name>A0AB39USP6_9GAMM</name>
<dbReference type="AlphaFoldDB" id="A0AB39USP6"/>
<reference evidence="2" key="1">
    <citation type="submission" date="2024-05" db="EMBL/GenBank/DDBJ databases">
        <title>Genome sequencing of novel strain.</title>
        <authorList>
            <person name="Ganbat D."/>
            <person name="Ganbat S."/>
            <person name="Lee S.-J."/>
        </authorList>
    </citation>
    <scope>NUCLEOTIDE SEQUENCE</scope>
    <source>
        <strain evidence="2">SMD15-11</strain>
    </source>
</reference>
<dbReference type="RefSeq" id="WP_369600223.1">
    <property type="nucleotide sequence ID" value="NZ_CP154858.1"/>
</dbReference>
<evidence type="ECO:0000313" key="2">
    <source>
        <dbReference type="EMBL" id="XDT71185.1"/>
    </source>
</evidence>
<proteinExistence type="predicted"/>
<dbReference type="InterPro" id="IPR001853">
    <property type="entry name" value="DSBA-like_thioredoxin_dom"/>
</dbReference>
<feature type="domain" description="DSBA-like thioredoxin" evidence="1">
    <location>
        <begin position="4"/>
        <end position="205"/>
    </location>
</feature>
<dbReference type="EMBL" id="CP154858">
    <property type="protein sequence ID" value="XDT71185.1"/>
    <property type="molecule type" value="Genomic_DNA"/>
</dbReference>
<dbReference type="PANTHER" id="PTHR13887:SF41">
    <property type="entry name" value="THIOREDOXIN SUPERFAMILY PROTEIN"/>
    <property type="match status" value="1"/>
</dbReference>
<dbReference type="GO" id="GO:0016491">
    <property type="term" value="F:oxidoreductase activity"/>
    <property type="evidence" value="ECO:0007669"/>
    <property type="project" value="InterPro"/>
</dbReference>
<dbReference type="PANTHER" id="PTHR13887">
    <property type="entry name" value="GLUTATHIONE S-TRANSFERASE KAPPA"/>
    <property type="match status" value="1"/>
</dbReference>
<dbReference type="Pfam" id="PF01323">
    <property type="entry name" value="DSBA"/>
    <property type="match status" value="1"/>
</dbReference>
<evidence type="ECO:0000259" key="1">
    <source>
        <dbReference type="Pfam" id="PF01323"/>
    </source>
</evidence>
<dbReference type="KEGG" id="tcd:AAIA72_10240"/>
<protein>
    <submittedName>
        <fullName evidence="2">DsbA family protein</fullName>
    </submittedName>
</protein>
<sequence length="221" mass="24654">MTVRVDVFVDALCVWAWVSGIRIREVIQRFGDQVELDWHFLNLFGCTARRIGEGWAEKGGYEGFAGHVEQVCRGFEHVQPNPEIWRHVRPVSSMPAHLWLKAAQQQLAEKHRSAEMGAVLAAVQEAFFCHARDISRQAVLEACLAGQGLDITDLAARVASGDAAAEVARDLNLADQYRLRGSPSYVLNEGRQILFGNVGYRIIEANIQEILNRPGDIASWC</sequence>